<accession>A0A6A5ZI05</accession>
<evidence type="ECO:0000313" key="3">
    <source>
        <dbReference type="Proteomes" id="UP000799770"/>
    </source>
</evidence>
<evidence type="ECO:0000313" key="2">
    <source>
        <dbReference type="EMBL" id="KAF2118447.1"/>
    </source>
</evidence>
<sequence>MPFLEGNEARVEATPEVISANRPPQLNETVCGCRCGCGCSGLLEGDGGDGGSTSTRETTLFDPDEEDPQSSDGPEAHVTPDMFAVRQALPWMVGDTREVPTRYGSFDYDNDGFRPSQRVIGIEDQPLRPISDVRYSEISENDDSMVNGTASDTHSVITPNVRSIRPMSPGPGLGHWIGDTVHSENYFLAKPLRLTPQRRFCRGLVASHLVVRDDAPRTGRAENFFHDSSASGPFFR</sequence>
<proteinExistence type="predicted"/>
<evidence type="ECO:0000256" key="1">
    <source>
        <dbReference type="SAM" id="MobiDB-lite"/>
    </source>
</evidence>
<protein>
    <submittedName>
        <fullName evidence="2">Uncharacterized protein</fullName>
    </submittedName>
</protein>
<dbReference type="OrthoDB" id="3761807at2759"/>
<dbReference type="EMBL" id="ML977317">
    <property type="protein sequence ID" value="KAF2118447.1"/>
    <property type="molecule type" value="Genomic_DNA"/>
</dbReference>
<keyword evidence="3" id="KW-1185">Reference proteome</keyword>
<reference evidence="2" key="1">
    <citation type="journal article" date="2020" name="Stud. Mycol.">
        <title>101 Dothideomycetes genomes: a test case for predicting lifestyles and emergence of pathogens.</title>
        <authorList>
            <person name="Haridas S."/>
            <person name="Albert R."/>
            <person name="Binder M."/>
            <person name="Bloem J."/>
            <person name="Labutti K."/>
            <person name="Salamov A."/>
            <person name="Andreopoulos B."/>
            <person name="Baker S."/>
            <person name="Barry K."/>
            <person name="Bills G."/>
            <person name="Bluhm B."/>
            <person name="Cannon C."/>
            <person name="Castanera R."/>
            <person name="Culley D."/>
            <person name="Daum C."/>
            <person name="Ezra D."/>
            <person name="Gonzalez J."/>
            <person name="Henrissat B."/>
            <person name="Kuo A."/>
            <person name="Liang C."/>
            <person name="Lipzen A."/>
            <person name="Lutzoni F."/>
            <person name="Magnuson J."/>
            <person name="Mondo S."/>
            <person name="Nolan M."/>
            <person name="Ohm R."/>
            <person name="Pangilinan J."/>
            <person name="Park H.-J."/>
            <person name="Ramirez L."/>
            <person name="Alfaro M."/>
            <person name="Sun H."/>
            <person name="Tritt A."/>
            <person name="Yoshinaga Y."/>
            <person name="Zwiers L.-H."/>
            <person name="Turgeon B."/>
            <person name="Goodwin S."/>
            <person name="Spatafora J."/>
            <person name="Crous P."/>
            <person name="Grigoriev I."/>
        </authorList>
    </citation>
    <scope>NUCLEOTIDE SEQUENCE</scope>
    <source>
        <strain evidence="2">CBS 627.86</strain>
    </source>
</reference>
<dbReference type="Proteomes" id="UP000799770">
    <property type="component" value="Unassembled WGS sequence"/>
</dbReference>
<feature type="region of interest" description="Disordered" evidence="1">
    <location>
        <begin position="44"/>
        <end position="77"/>
    </location>
</feature>
<dbReference type="AlphaFoldDB" id="A0A6A5ZI05"/>
<organism evidence="2 3">
    <name type="scientific">Lophiotrema nucula</name>
    <dbReference type="NCBI Taxonomy" id="690887"/>
    <lineage>
        <taxon>Eukaryota</taxon>
        <taxon>Fungi</taxon>
        <taxon>Dikarya</taxon>
        <taxon>Ascomycota</taxon>
        <taxon>Pezizomycotina</taxon>
        <taxon>Dothideomycetes</taxon>
        <taxon>Pleosporomycetidae</taxon>
        <taxon>Pleosporales</taxon>
        <taxon>Lophiotremataceae</taxon>
        <taxon>Lophiotrema</taxon>
    </lineage>
</organism>
<name>A0A6A5ZI05_9PLEO</name>
<gene>
    <name evidence="2" type="ORF">BDV96DRAFT_386604</name>
</gene>